<dbReference type="AlphaFoldDB" id="A0A0A1YQA8"/>
<evidence type="ECO:0000313" key="2">
    <source>
        <dbReference type="EMBL" id="KFX70969.1"/>
    </source>
</evidence>
<dbReference type="EMBL" id="AWSQ01000001">
    <property type="protein sequence ID" value="KFX70969.1"/>
    <property type="molecule type" value="Genomic_DNA"/>
</dbReference>
<sequence length="272" mass="31323">MSNHQGHNLKLLCSHYRSIAEVCRQLAINRAQFNKYLSGQSRPTAYNLKRICDFFGIEDYELGLPAEQFARLIGVRRSGQERPAAADPLLELLQPLREHCSSLSRYCGYYFEYANCMSVPGNILLSLVQLREERGTYLFERQERQERSRADNGEADDWVRCRYLGAAFYLQDRVFLIDYESLTANEVSQTILIPSFKSRITRLNGLKTGVSSGDRRTPACTRVVWDYLGKEINRVNAYRQVMLYGPDDPRIDADIRQRLSGGQVRDGLFEVE</sequence>
<reference evidence="2 3" key="1">
    <citation type="journal article" date="2014" name="Genome Announc.">
        <title>Draft Genome Sequence of Petroleum Oil-Degrading Marine Bacterium Pseudomonas taeanensis Strain MS-3, Isolated from a Crude Oil-Contaminated Seashore.</title>
        <authorList>
            <person name="Lee S.Y."/>
            <person name="Kim S.H."/>
            <person name="Lee D.G."/>
            <person name="Shin S."/>
            <person name="Yun S.H."/>
            <person name="Choi C.W."/>
            <person name="Chung Y.H."/>
            <person name="Choi J.S."/>
            <person name="Kahng H.Y."/>
            <person name="Kim S.I."/>
        </authorList>
    </citation>
    <scope>NUCLEOTIDE SEQUENCE [LARGE SCALE GENOMIC DNA]</scope>
    <source>
        <strain evidence="2 3">MS-3</strain>
    </source>
</reference>
<dbReference type="PROSITE" id="PS50943">
    <property type="entry name" value="HTH_CROC1"/>
    <property type="match status" value="1"/>
</dbReference>
<dbReference type="eggNOG" id="ENOG502Z9W1">
    <property type="taxonomic scope" value="Bacteria"/>
</dbReference>
<dbReference type="OrthoDB" id="8902678at2"/>
<dbReference type="Gene3D" id="1.10.260.40">
    <property type="entry name" value="lambda repressor-like DNA-binding domains"/>
    <property type="match status" value="1"/>
</dbReference>
<keyword evidence="3" id="KW-1185">Reference proteome</keyword>
<dbReference type="STRING" id="1395571.TMS3_0103200"/>
<dbReference type="GO" id="GO:0003677">
    <property type="term" value="F:DNA binding"/>
    <property type="evidence" value="ECO:0007669"/>
    <property type="project" value="InterPro"/>
</dbReference>
<dbReference type="InterPro" id="IPR010982">
    <property type="entry name" value="Lambda_DNA-bd_dom_sf"/>
</dbReference>
<evidence type="ECO:0000313" key="3">
    <source>
        <dbReference type="Proteomes" id="UP000030063"/>
    </source>
</evidence>
<comment type="caution">
    <text evidence="2">The sequence shown here is derived from an EMBL/GenBank/DDBJ whole genome shotgun (WGS) entry which is preliminary data.</text>
</comment>
<dbReference type="RefSeq" id="WP_025163792.1">
    <property type="nucleotide sequence ID" value="NZ_AWSQ01000001.1"/>
</dbReference>
<gene>
    <name evidence="2" type="ORF">TMS3_0103200</name>
</gene>
<dbReference type="SUPFAM" id="SSF47413">
    <property type="entry name" value="lambda repressor-like DNA-binding domains"/>
    <property type="match status" value="1"/>
</dbReference>
<feature type="domain" description="HTH cro/C1-type" evidence="1">
    <location>
        <begin position="18"/>
        <end position="62"/>
    </location>
</feature>
<protein>
    <submittedName>
        <fullName evidence="2">Cro/Cl family transcriptional regulator</fullName>
    </submittedName>
</protein>
<name>A0A0A1YQA8_9PSED</name>
<organism evidence="2 3">
    <name type="scientific">Pseudomonas taeanensis MS-3</name>
    <dbReference type="NCBI Taxonomy" id="1395571"/>
    <lineage>
        <taxon>Bacteria</taxon>
        <taxon>Pseudomonadati</taxon>
        <taxon>Pseudomonadota</taxon>
        <taxon>Gammaproteobacteria</taxon>
        <taxon>Pseudomonadales</taxon>
        <taxon>Pseudomonadaceae</taxon>
        <taxon>Pseudomonas</taxon>
    </lineage>
</organism>
<dbReference type="Proteomes" id="UP000030063">
    <property type="component" value="Unassembled WGS sequence"/>
</dbReference>
<accession>A0A0A1YQA8</accession>
<proteinExistence type="predicted"/>
<evidence type="ECO:0000259" key="1">
    <source>
        <dbReference type="PROSITE" id="PS50943"/>
    </source>
</evidence>
<dbReference type="InterPro" id="IPR001387">
    <property type="entry name" value="Cro/C1-type_HTH"/>
</dbReference>